<dbReference type="Pfam" id="PF01887">
    <property type="entry name" value="SAM_HAT_N"/>
    <property type="match status" value="1"/>
</dbReference>
<dbReference type="InterPro" id="IPR046470">
    <property type="entry name" value="SAM_HAT_C"/>
</dbReference>
<keyword evidence="1" id="KW-0949">S-adenosyl-L-methionine</keyword>
<accession>A0A2S7T1B1</accession>
<comment type="caution">
    <text evidence="5">The sequence shown here is derived from an EMBL/GenBank/DDBJ whole genome shotgun (WGS) entry which is preliminary data.</text>
</comment>
<keyword evidence="6" id="KW-1185">Reference proteome</keyword>
<dbReference type="AlphaFoldDB" id="A0A2S7T1B1"/>
<dbReference type="PIRSF" id="PIRSF006779">
    <property type="entry name" value="UCP006779"/>
    <property type="match status" value="1"/>
</dbReference>
<dbReference type="InterPro" id="IPR002747">
    <property type="entry name" value="SAM_OH_AdoTrfase"/>
</dbReference>
<evidence type="ECO:0000313" key="6">
    <source>
        <dbReference type="Proteomes" id="UP000239872"/>
    </source>
</evidence>
<dbReference type="InterPro" id="IPR046469">
    <property type="entry name" value="SAM_HAT_N"/>
</dbReference>
<dbReference type="OrthoDB" id="9792195at2"/>
<evidence type="ECO:0000259" key="3">
    <source>
        <dbReference type="Pfam" id="PF01887"/>
    </source>
</evidence>
<organism evidence="5 6">
    <name type="scientific">Flavipsychrobacter stenotrophus</name>
    <dbReference type="NCBI Taxonomy" id="2077091"/>
    <lineage>
        <taxon>Bacteria</taxon>
        <taxon>Pseudomonadati</taxon>
        <taxon>Bacteroidota</taxon>
        <taxon>Chitinophagia</taxon>
        <taxon>Chitinophagales</taxon>
        <taxon>Chitinophagaceae</taxon>
        <taxon>Flavipsychrobacter</taxon>
    </lineage>
</organism>
<dbReference type="EMBL" id="PPSL01000001">
    <property type="protein sequence ID" value="PQJ12980.1"/>
    <property type="molecule type" value="Genomic_DNA"/>
</dbReference>
<proteinExistence type="inferred from homology"/>
<dbReference type="PANTHER" id="PTHR35092">
    <property type="entry name" value="CHLORINASE MJ1651"/>
    <property type="match status" value="1"/>
</dbReference>
<evidence type="ECO:0000313" key="5">
    <source>
        <dbReference type="EMBL" id="PQJ12980.1"/>
    </source>
</evidence>
<dbReference type="SUPFAM" id="SSF102522">
    <property type="entry name" value="Bacterial fluorinating enzyme, N-terminal domain"/>
    <property type="match status" value="1"/>
</dbReference>
<evidence type="ECO:0000259" key="4">
    <source>
        <dbReference type="Pfam" id="PF20257"/>
    </source>
</evidence>
<feature type="domain" description="S-adenosyl-l-methionine hydroxide adenosyltransferase N-terminal" evidence="3">
    <location>
        <begin position="4"/>
        <end position="149"/>
    </location>
</feature>
<feature type="domain" description="S-adenosyl-l-methionine hydroxide adenosyltransferase C-terminal" evidence="4">
    <location>
        <begin position="175"/>
        <end position="262"/>
    </location>
</feature>
<dbReference type="Gene3D" id="2.40.30.90">
    <property type="entry name" value="Bacterial fluorinating enzyme like"/>
    <property type="match status" value="1"/>
</dbReference>
<protein>
    <recommendedName>
        <fullName evidence="7">SAM-dependent chlorinase/fluorinase</fullName>
    </recommendedName>
</protein>
<sequence length="268" mass="29173">MKIVTLTSDFGVQSQGVGIMEAMIASISPHIKVIHLMHGLPSFDILAAARTLETVRYVPLGYHVCICDPGVGTSRKAIIIKVNRGDYLIGPDNGVLIPASRVLGGISSVYEITNENYMNLPVSPIFHGRDIFSPAAAHLANGVDLKSFGAKLKKNHLVESPYDEADRIAEVITAKVIHINKFGSVHLNILHKDWDNWGIKSAQTVVISLPNKKDITVIVCDTFGEVAFGENLILKDDYGRVEIAVNQGSFANRYSINIGSIIKLTLSN</sequence>
<evidence type="ECO:0000256" key="1">
    <source>
        <dbReference type="ARBA" id="ARBA00022691"/>
    </source>
</evidence>
<dbReference type="Pfam" id="PF20257">
    <property type="entry name" value="SAM_HAT_C"/>
    <property type="match status" value="1"/>
</dbReference>
<name>A0A2S7T1B1_9BACT</name>
<dbReference type="InterPro" id="IPR023227">
    <property type="entry name" value="SAM_OH_AdoTrfase_C_sf"/>
</dbReference>
<evidence type="ECO:0008006" key="7">
    <source>
        <dbReference type="Google" id="ProtNLM"/>
    </source>
</evidence>
<gene>
    <name evidence="5" type="ORF">CJD36_004345</name>
</gene>
<dbReference type="RefSeq" id="WP_105037864.1">
    <property type="nucleotide sequence ID" value="NZ_PPSL01000001.1"/>
</dbReference>
<comment type="similarity">
    <text evidence="2">Belongs to the SAM hydrolase / SAM-dependent halogenase family.</text>
</comment>
<evidence type="ECO:0000256" key="2">
    <source>
        <dbReference type="ARBA" id="ARBA00024035"/>
    </source>
</evidence>
<dbReference type="Gene3D" id="3.40.50.10790">
    <property type="entry name" value="S-adenosyl-l-methionine hydroxide adenosyltransferase, N-terminal"/>
    <property type="match status" value="1"/>
</dbReference>
<dbReference type="InterPro" id="IPR023228">
    <property type="entry name" value="SAM_OH_AdoTrfase_N_sf"/>
</dbReference>
<dbReference type="PANTHER" id="PTHR35092:SF1">
    <property type="entry name" value="CHLORINASE MJ1651"/>
    <property type="match status" value="1"/>
</dbReference>
<dbReference type="Proteomes" id="UP000239872">
    <property type="component" value="Unassembled WGS sequence"/>
</dbReference>
<reference evidence="5 6" key="1">
    <citation type="submission" date="2018-01" db="EMBL/GenBank/DDBJ databases">
        <title>A novel member of the phylum Bacteroidetes isolated from glacier ice.</title>
        <authorList>
            <person name="Liu Q."/>
            <person name="Xin Y.-H."/>
        </authorList>
    </citation>
    <scope>NUCLEOTIDE SEQUENCE [LARGE SCALE GENOMIC DNA]</scope>
    <source>
        <strain evidence="5 6">RB1R16</strain>
    </source>
</reference>
<dbReference type="SUPFAM" id="SSF101852">
    <property type="entry name" value="Bacterial fluorinating enzyme, C-terminal domain"/>
    <property type="match status" value="1"/>
</dbReference>